<reference evidence="1 2" key="1">
    <citation type="submission" date="2021-06" db="EMBL/GenBank/DDBJ databases">
        <title>Caerostris extrusa draft genome.</title>
        <authorList>
            <person name="Kono N."/>
            <person name="Arakawa K."/>
        </authorList>
    </citation>
    <scope>NUCLEOTIDE SEQUENCE [LARGE SCALE GENOMIC DNA]</scope>
</reference>
<dbReference type="Proteomes" id="UP001054945">
    <property type="component" value="Unassembled WGS sequence"/>
</dbReference>
<evidence type="ECO:0000313" key="1">
    <source>
        <dbReference type="EMBL" id="GIY58844.1"/>
    </source>
</evidence>
<name>A0AAV4UM94_CAEEX</name>
<proteinExistence type="predicted"/>
<organism evidence="1 2">
    <name type="scientific">Caerostris extrusa</name>
    <name type="common">Bark spider</name>
    <name type="synonym">Caerostris bankana</name>
    <dbReference type="NCBI Taxonomy" id="172846"/>
    <lineage>
        <taxon>Eukaryota</taxon>
        <taxon>Metazoa</taxon>
        <taxon>Ecdysozoa</taxon>
        <taxon>Arthropoda</taxon>
        <taxon>Chelicerata</taxon>
        <taxon>Arachnida</taxon>
        <taxon>Araneae</taxon>
        <taxon>Araneomorphae</taxon>
        <taxon>Entelegynae</taxon>
        <taxon>Araneoidea</taxon>
        <taxon>Araneidae</taxon>
        <taxon>Caerostris</taxon>
    </lineage>
</organism>
<dbReference type="AlphaFoldDB" id="A0AAV4UM94"/>
<gene>
    <name evidence="1" type="ORF">CEXT_779861</name>
</gene>
<dbReference type="EMBL" id="BPLR01013113">
    <property type="protein sequence ID" value="GIY58844.1"/>
    <property type="molecule type" value="Genomic_DNA"/>
</dbReference>
<evidence type="ECO:0000313" key="2">
    <source>
        <dbReference type="Proteomes" id="UP001054945"/>
    </source>
</evidence>
<keyword evidence="2" id="KW-1185">Reference proteome</keyword>
<sequence>MRRIQRVGTRKVMAQERCKYFPFRFIYHESQTAATIHLTWTRRIREQKHFATIVFFWESLVAAGQISADRKQPREEELNIDSSVTLQHLQLFGLERVQTHLGVERTGEYLFPLSSRTVSF</sequence>
<accession>A0AAV4UM94</accession>
<protein>
    <submittedName>
        <fullName evidence="1">Uncharacterized protein</fullName>
    </submittedName>
</protein>
<comment type="caution">
    <text evidence="1">The sequence shown here is derived from an EMBL/GenBank/DDBJ whole genome shotgun (WGS) entry which is preliminary data.</text>
</comment>